<dbReference type="EMBL" id="CP035088">
    <property type="protein sequence ID" value="QBZ91237.1"/>
    <property type="molecule type" value="Genomic_DNA"/>
</dbReference>
<dbReference type="GO" id="GO:0061799">
    <property type="term" value="F:cyclic pyranopterin monophosphate synthase activity"/>
    <property type="evidence" value="ECO:0007669"/>
    <property type="project" value="TreeGrafter"/>
</dbReference>
<keyword evidence="3" id="KW-0479">Metal-binding</keyword>
<evidence type="ECO:0000256" key="1">
    <source>
        <dbReference type="ARBA" id="ARBA00001966"/>
    </source>
</evidence>
<accession>A0A4P7PK68</accession>
<feature type="domain" description="Radical SAM core" evidence="10">
    <location>
        <begin position="28"/>
        <end position="166"/>
    </location>
</feature>
<evidence type="ECO:0000256" key="2">
    <source>
        <dbReference type="ARBA" id="ARBA00022691"/>
    </source>
</evidence>
<evidence type="ECO:0000256" key="6">
    <source>
        <dbReference type="ARBA" id="ARBA00023014"/>
    </source>
</evidence>
<protein>
    <submittedName>
        <fullName evidence="12">Radical SAM protein</fullName>
    </submittedName>
</protein>
<dbReference type="Pfam" id="PF04055">
    <property type="entry name" value="Radical_SAM"/>
    <property type="match status" value="1"/>
</dbReference>
<evidence type="ECO:0000256" key="4">
    <source>
        <dbReference type="ARBA" id="ARBA00022741"/>
    </source>
</evidence>
<keyword evidence="6" id="KW-0411">Iron-sulfur</keyword>
<dbReference type="InterPro" id="IPR007197">
    <property type="entry name" value="rSAM"/>
</dbReference>
<dbReference type="Gene3D" id="3.20.20.70">
    <property type="entry name" value="Aldolase class I"/>
    <property type="match status" value="1"/>
</dbReference>
<dbReference type="PANTHER" id="PTHR22960:SF0">
    <property type="entry name" value="MOLYBDENUM COFACTOR BIOSYNTHESIS PROTEIN 1"/>
    <property type="match status" value="1"/>
</dbReference>
<dbReference type="GO" id="GO:0005525">
    <property type="term" value="F:GTP binding"/>
    <property type="evidence" value="ECO:0007669"/>
    <property type="project" value="UniProtKB-KW"/>
</dbReference>
<evidence type="ECO:0000256" key="3">
    <source>
        <dbReference type="ARBA" id="ARBA00022723"/>
    </source>
</evidence>
<feature type="domain" description="Molybdenum cofactor biosynthesis protein A-like twitch" evidence="11">
    <location>
        <begin position="178"/>
        <end position="304"/>
    </location>
</feature>
<dbReference type="RefSeq" id="WP_135846677.1">
    <property type="nucleotide sequence ID" value="NZ_CP035088.1"/>
</dbReference>
<keyword evidence="7" id="KW-0342">GTP-binding</keyword>
<evidence type="ECO:0000256" key="8">
    <source>
        <dbReference type="ARBA" id="ARBA00023150"/>
    </source>
</evidence>
<keyword evidence="2" id="KW-0949">S-adenosyl-L-methionine</keyword>
<sequence>MSSEASYRIVDIRGRRFRSLQLSSISACNCARLRSENGALPLEKFLTAVEYLKQVHDLRTLRLAGGKPSISPLFDRLEVALGSLDFEGVSLTNNDQLLSRKVGMLRDAAIKRINVSLETLNPRDFRRIARGGDLSEVLSGIEKALGAGLQLKINIVPMRGHNYEQILLDFCLALGAGLRFIELIRMGHLASDCESFSQQFIGMQKILALVSQRHFFAPLAGTTVATTQRSEIPGRGCFGIIANESAPFCVSCTCLRLTSTGWLYRCLSFSRSRYFCSLLDLPKNEALTAIRESSKRALADKQRQELTGDILLMKLIGG</sequence>
<dbReference type="GO" id="GO:0046872">
    <property type="term" value="F:metal ion binding"/>
    <property type="evidence" value="ECO:0007669"/>
    <property type="project" value="UniProtKB-KW"/>
</dbReference>
<evidence type="ECO:0000256" key="5">
    <source>
        <dbReference type="ARBA" id="ARBA00023004"/>
    </source>
</evidence>
<dbReference type="OrthoDB" id="9763993at2"/>
<dbReference type="CDD" id="cd01335">
    <property type="entry name" value="Radical_SAM"/>
    <property type="match status" value="1"/>
</dbReference>
<dbReference type="GO" id="GO:0006777">
    <property type="term" value="P:Mo-molybdopterin cofactor biosynthetic process"/>
    <property type="evidence" value="ECO:0007669"/>
    <property type="project" value="UniProtKB-KW"/>
</dbReference>
<dbReference type="AlphaFoldDB" id="A0A4P7PK68"/>
<dbReference type="InterPro" id="IPR010505">
    <property type="entry name" value="MoaA_twitch"/>
</dbReference>
<keyword evidence="8" id="KW-0501">Molybdenum cofactor biosynthesis</keyword>
<gene>
    <name evidence="12" type="ORF">EPZ47_21875</name>
</gene>
<keyword evidence="4" id="KW-0547">Nucleotide-binding</keyword>
<evidence type="ECO:0000259" key="10">
    <source>
        <dbReference type="Pfam" id="PF04055"/>
    </source>
</evidence>
<dbReference type="Proteomes" id="UP000296468">
    <property type="component" value="Chromosome"/>
</dbReference>
<reference evidence="12 13" key="1">
    <citation type="journal article" date="2019" name="Front. Microbiol.">
        <title>In silico and Genetic Analyses of Cyclic Lipopeptide Synthetic Gene Clusters in Pseudomonas sp. 11K1.</title>
        <authorList>
            <person name="Zhao H."/>
            <person name="Liu Y.P."/>
            <person name="Zhang L.Q."/>
        </authorList>
    </citation>
    <scope>NUCLEOTIDE SEQUENCE [LARGE SCALE GENOMIC DNA]</scope>
    <source>
        <strain evidence="12 13">11K1</strain>
    </source>
</reference>
<keyword evidence="5" id="KW-0408">Iron</keyword>
<comment type="cofactor">
    <cofactor evidence="1">
        <name>[4Fe-4S] cluster</name>
        <dbReference type="ChEBI" id="CHEBI:49883"/>
    </cofactor>
</comment>
<dbReference type="InterPro" id="IPR050105">
    <property type="entry name" value="MoCo_biosynth_MoaA/MoaC"/>
</dbReference>
<dbReference type="InterPro" id="IPR058240">
    <property type="entry name" value="rSAM_sf"/>
</dbReference>
<evidence type="ECO:0000259" key="11">
    <source>
        <dbReference type="Pfam" id="PF06463"/>
    </source>
</evidence>
<dbReference type="GO" id="GO:0051539">
    <property type="term" value="F:4 iron, 4 sulfur cluster binding"/>
    <property type="evidence" value="ECO:0007669"/>
    <property type="project" value="UniProtKB-KW"/>
</dbReference>
<organism evidence="12 13">
    <name type="scientific">Pseudomonas viciae</name>
    <dbReference type="NCBI Taxonomy" id="2505979"/>
    <lineage>
        <taxon>Bacteria</taxon>
        <taxon>Pseudomonadati</taxon>
        <taxon>Pseudomonadota</taxon>
        <taxon>Gammaproteobacteria</taxon>
        <taxon>Pseudomonadales</taxon>
        <taxon>Pseudomonadaceae</taxon>
        <taxon>Pseudomonas</taxon>
    </lineage>
</organism>
<dbReference type="Pfam" id="PF06463">
    <property type="entry name" value="Mob_synth_C"/>
    <property type="match status" value="1"/>
</dbReference>
<evidence type="ECO:0000313" key="13">
    <source>
        <dbReference type="Proteomes" id="UP000296468"/>
    </source>
</evidence>
<name>A0A4P7PK68_9PSED</name>
<keyword evidence="9" id="KW-0456">Lyase</keyword>
<dbReference type="InterPro" id="IPR013785">
    <property type="entry name" value="Aldolase_TIM"/>
</dbReference>
<dbReference type="PANTHER" id="PTHR22960">
    <property type="entry name" value="MOLYBDOPTERIN COFACTOR SYNTHESIS PROTEIN A"/>
    <property type="match status" value="1"/>
</dbReference>
<proteinExistence type="predicted"/>
<dbReference type="SUPFAM" id="SSF102114">
    <property type="entry name" value="Radical SAM enzymes"/>
    <property type="match status" value="1"/>
</dbReference>
<dbReference type="GO" id="GO:0061798">
    <property type="term" value="F:GTP 3',8'-cyclase activity"/>
    <property type="evidence" value="ECO:0007669"/>
    <property type="project" value="TreeGrafter"/>
</dbReference>
<evidence type="ECO:0000256" key="7">
    <source>
        <dbReference type="ARBA" id="ARBA00023134"/>
    </source>
</evidence>
<evidence type="ECO:0000313" key="12">
    <source>
        <dbReference type="EMBL" id="QBZ91237.1"/>
    </source>
</evidence>
<dbReference type="KEGG" id="pvk:EPZ47_21875"/>
<evidence type="ECO:0000256" key="9">
    <source>
        <dbReference type="ARBA" id="ARBA00023239"/>
    </source>
</evidence>